<feature type="active site" description="Nucleophile" evidence="5">
    <location>
        <position position="10"/>
    </location>
</feature>
<dbReference type="InterPro" id="IPR036196">
    <property type="entry name" value="Ptyr_pPase_sf"/>
</dbReference>
<evidence type="ECO:0000313" key="7">
    <source>
        <dbReference type="EMBL" id="STQ91353.1"/>
    </source>
</evidence>
<dbReference type="FunFam" id="3.40.50.2300:FF:000113">
    <property type="entry name" value="Low molecular weight protein-tyrosine-phosphatase"/>
    <property type="match status" value="1"/>
</dbReference>
<evidence type="ECO:0000313" key="9">
    <source>
        <dbReference type="Proteomes" id="UP000255108"/>
    </source>
</evidence>
<dbReference type="Gene3D" id="3.40.50.2300">
    <property type="match status" value="1"/>
</dbReference>
<evidence type="ECO:0000256" key="4">
    <source>
        <dbReference type="ARBA" id="ARBA00022912"/>
    </source>
</evidence>
<dbReference type="EC" id="3.1.3.48" evidence="2"/>
<evidence type="ECO:0000313" key="8">
    <source>
        <dbReference type="EMBL" id="TCU88576.1"/>
    </source>
</evidence>
<protein>
    <recommendedName>
        <fullName evidence="2">protein-tyrosine-phosphatase</fullName>
        <ecNumber evidence="2">3.1.3.48</ecNumber>
    </recommendedName>
</protein>
<feature type="domain" description="Phosphotyrosine protein phosphatase I" evidence="6">
    <location>
        <begin position="4"/>
        <end position="153"/>
    </location>
</feature>
<dbReference type="GO" id="GO:0004725">
    <property type="term" value="F:protein tyrosine phosphatase activity"/>
    <property type="evidence" value="ECO:0007669"/>
    <property type="project" value="UniProtKB-EC"/>
</dbReference>
<dbReference type="EMBL" id="SMBT01000003">
    <property type="protein sequence ID" value="TCU88576.1"/>
    <property type="molecule type" value="Genomic_DNA"/>
</dbReference>
<sequence length="158" mass="17369">MKKFKVLFVCTGNICRSPSADGVMRRMLADAGLEHAVEADSAGTQRYHMGEAPDDRAQKHAKKRGYDLSFLRARVVNQSDFAVFDLILAMDKGHLRALQSLCPPEFMSRVKLFLSVLPEGGETEVLDPYYGGAAGFETVLDQCEAGCAALLKQIKTQI</sequence>
<dbReference type="CDD" id="cd16343">
    <property type="entry name" value="LMWPTP"/>
    <property type="match status" value="1"/>
</dbReference>
<dbReference type="SMART" id="SM00226">
    <property type="entry name" value="LMWPc"/>
    <property type="match status" value="1"/>
</dbReference>
<evidence type="ECO:0000313" key="10">
    <source>
        <dbReference type="Proteomes" id="UP000295794"/>
    </source>
</evidence>
<feature type="active site" description="Proton donor" evidence="5">
    <location>
        <position position="127"/>
    </location>
</feature>
<comment type="similarity">
    <text evidence="1">Belongs to the low molecular weight phosphotyrosine protein phosphatase family.</text>
</comment>
<evidence type="ECO:0000259" key="6">
    <source>
        <dbReference type="SMART" id="SM00226"/>
    </source>
</evidence>
<organism evidence="7 9">
    <name type="scientific">Iodobacter fluviatilis</name>
    <dbReference type="NCBI Taxonomy" id="537"/>
    <lineage>
        <taxon>Bacteria</taxon>
        <taxon>Pseudomonadati</taxon>
        <taxon>Pseudomonadota</taxon>
        <taxon>Betaproteobacteria</taxon>
        <taxon>Neisseriales</taxon>
        <taxon>Chitinibacteraceae</taxon>
        <taxon>Iodobacter</taxon>
    </lineage>
</organism>
<name>A0A377Q8W7_9NEIS</name>
<keyword evidence="4" id="KW-0904">Protein phosphatase</keyword>
<dbReference type="Proteomes" id="UP000255108">
    <property type="component" value="Unassembled WGS sequence"/>
</dbReference>
<dbReference type="OrthoDB" id="9784339at2"/>
<dbReference type="EMBL" id="UGHR01000001">
    <property type="protein sequence ID" value="STQ91353.1"/>
    <property type="molecule type" value="Genomic_DNA"/>
</dbReference>
<evidence type="ECO:0000256" key="5">
    <source>
        <dbReference type="PIRSR" id="PIRSR617867-1"/>
    </source>
</evidence>
<dbReference type="Pfam" id="PF01451">
    <property type="entry name" value="LMWPc"/>
    <property type="match status" value="1"/>
</dbReference>
<proteinExistence type="inferred from homology"/>
<dbReference type="SUPFAM" id="SSF52788">
    <property type="entry name" value="Phosphotyrosine protein phosphatases I"/>
    <property type="match status" value="1"/>
</dbReference>
<dbReference type="AlphaFoldDB" id="A0A377Q8W7"/>
<dbReference type="PRINTS" id="PR00719">
    <property type="entry name" value="LMWPTPASE"/>
</dbReference>
<dbReference type="PANTHER" id="PTHR11717:SF7">
    <property type="entry name" value="LOW MOLECULAR WEIGHT PHOSPHOTYROSINE PROTEIN PHOSPHATASE"/>
    <property type="match status" value="1"/>
</dbReference>
<accession>A0A377Q8W7</accession>
<dbReference type="InterPro" id="IPR023485">
    <property type="entry name" value="Ptyr_pPase"/>
</dbReference>
<evidence type="ECO:0000256" key="3">
    <source>
        <dbReference type="ARBA" id="ARBA00022801"/>
    </source>
</evidence>
<feature type="active site" evidence="5">
    <location>
        <position position="16"/>
    </location>
</feature>
<dbReference type="InterPro" id="IPR050438">
    <property type="entry name" value="LMW_PTPase"/>
</dbReference>
<gene>
    <name evidence="7" type="primary">yfkJ</name>
    <name evidence="8" type="ORF">EV682_103160</name>
    <name evidence="7" type="ORF">NCTC11159_02425</name>
</gene>
<reference evidence="8 10" key="2">
    <citation type="submission" date="2019-03" db="EMBL/GenBank/DDBJ databases">
        <title>Genomic Encyclopedia of Type Strains, Phase IV (KMG-IV): sequencing the most valuable type-strain genomes for metagenomic binning, comparative biology and taxonomic classification.</title>
        <authorList>
            <person name="Goeker M."/>
        </authorList>
    </citation>
    <scope>NUCLEOTIDE SEQUENCE [LARGE SCALE GENOMIC DNA]</scope>
    <source>
        <strain evidence="8 10">DSM 3764</strain>
    </source>
</reference>
<dbReference type="InterPro" id="IPR017867">
    <property type="entry name" value="Tyr_phospatase_low_mol_wt"/>
</dbReference>
<dbReference type="RefSeq" id="WP_115227567.1">
    <property type="nucleotide sequence ID" value="NZ_CAWOLO010000003.1"/>
</dbReference>
<evidence type="ECO:0000256" key="1">
    <source>
        <dbReference type="ARBA" id="ARBA00011063"/>
    </source>
</evidence>
<evidence type="ECO:0000256" key="2">
    <source>
        <dbReference type="ARBA" id="ARBA00013064"/>
    </source>
</evidence>
<reference evidence="7 9" key="1">
    <citation type="submission" date="2018-06" db="EMBL/GenBank/DDBJ databases">
        <authorList>
            <consortium name="Pathogen Informatics"/>
            <person name="Doyle S."/>
        </authorList>
    </citation>
    <scope>NUCLEOTIDE SEQUENCE [LARGE SCALE GENOMIC DNA]</scope>
    <source>
        <strain evidence="7 9">NCTC11159</strain>
    </source>
</reference>
<dbReference type="PANTHER" id="PTHR11717">
    <property type="entry name" value="LOW MOLECULAR WEIGHT PROTEIN TYROSINE PHOSPHATASE"/>
    <property type="match status" value="1"/>
</dbReference>
<keyword evidence="10" id="KW-1185">Reference proteome</keyword>
<dbReference type="Proteomes" id="UP000295794">
    <property type="component" value="Unassembled WGS sequence"/>
</dbReference>
<keyword evidence="3 7" id="KW-0378">Hydrolase</keyword>